<evidence type="ECO:0000313" key="1">
    <source>
        <dbReference type="EMBL" id="ETP18183.1"/>
    </source>
</evidence>
<accession>W2X744</accession>
<comment type="caution">
    <text evidence="1">The sequence shown here is derived from an EMBL/GenBank/DDBJ whole genome shotgun (WGS) entry which is preliminary data.</text>
</comment>
<organism evidence="1 2">
    <name type="scientific">Phytophthora nicotianae CJ01A1</name>
    <dbReference type="NCBI Taxonomy" id="1317063"/>
    <lineage>
        <taxon>Eukaryota</taxon>
        <taxon>Sar</taxon>
        <taxon>Stramenopiles</taxon>
        <taxon>Oomycota</taxon>
        <taxon>Peronosporomycetes</taxon>
        <taxon>Peronosporales</taxon>
        <taxon>Peronosporaceae</taxon>
        <taxon>Phytophthora</taxon>
    </lineage>
</organism>
<dbReference type="AlphaFoldDB" id="W2X744"/>
<dbReference type="OrthoDB" id="128110at2759"/>
<proteinExistence type="predicted"/>
<reference evidence="1 2" key="1">
    <citation type="submission" date="2013-11" db="EMBL/GenBank/DDBJ databases">
        <title>The Genome Sequence of Phytophthora parasitica CJ01A1.</title>
        <authorList>
            <consortium name="The Broad Institute Genomics Platform"/>
            <person name="Russ C."/>
            <person name="Tyler B."/>
            <person name="Panabieres F."/>
            <person name="Shan W."/>
            <person name="Tripathy S."/>
            <person name="Grunwald N."/>
            <person name="Machado M."/>
            <person name="Johnson C.S."/>
            <person name="Walker B."/>
            <person name="Young S.K."/>
            <person name="Zeng Q."/>
            <person name="Gargeya S."/>
            <person name="Fitzgerald M."/>
            <person name="Haas B."/>
            <person name="Abouelleil A."/>
            <person name="Allen A.W."/>
            <person name="Alvarado L."/>
            <person name="Arachchi H.M."/>
            <person name="Berlin A.M."/>
            <person name="Chapman S.B."/>
            <person name="Gainer-Dewar J."/>
            <person name="Goldberg J."/>
            <person name="Griggs A."/>
            <person name="Gujja S."/>
            <person name="Hansen M."/>
            <person name="Howarth C."/>
            <person name="Imamovic A."/>
            <person name="Ireland A."/>
            <person name="Larimer J."/>
            <person name="McCowan C."/>
            <person name="Murphy C."/>
            <person name="Pearson M."/>
            <person name="Poon T.W."/>
            <person name="Priest M."/>
            <person name="Roberts A."/>
            <person name="Saif S."/>
            <person name="Shea T."/>
            <person name="Sisk P."/>
            <person name="Sykes S."/>
            <person name="Wortman J."/>
            <person name="Nusbaum C."/>
            <person name="Birren B."/>
        </authorList>
    </citation>
    <scope>NUCLEOTIDE SEQUENCE [LARGE SCALE GENOMIC DNA]</scope>
    <source>
        <strain evidence="1 2">CJ01A1</strain>
    </source>
</reference>
<gene>
    <name evidence="1" type="ORF">F441_07554</name>
</gene>
<protein>
    <submittedName>
        <fullName evidence="1">Uncharacterized protein</fullName>
    </submittedName>
</protein>
<dbReference type="Proteomes" id="UP000018958">
    <property type="component" value="Unassembled WGS sequence"/>
</dbReference>
<sequence length="181" mass="20849">MVASGDSMQLDHTACIAHEIHLILSTVLKKKKRPSEQDREALEMAVEAEPDAVCTEYEGDDELSDADREQMQTLRDDILEEMDTFVNNAVEDVKKDHLAEMRVIVQKFRSLAVYFRKSPKARNRLALLQTEKLRIPKKDVSVKIMSEETCTLMTQWLRSKSAAMRLCAYLMRVSRGWSEQN</sequence>
<evidence type="ECO:0000313" key="2">
    <source>
        <dbReference type="Proteomes" id="UP000018958"/>
    </source>
</evidence>
<dbReference type="EMBL" id="ANIX01001536">
    <property type="protein sequence ID" value="ETP18183.1"/>
    <property type="molecule type" value="Genomic_DNA"/>
</dbReference>
<name>W2X744_PHYNI</name>